<evidence type="ECO:0000256" key="2">
    <source>
        <dbReference type="ARBA" id="ARBA00011233"/>
    </source>
</evidence>
<evidence type="ECO:0000256" key="7">
    <source>
        <dbReference type="ARBA" id="ARBA00023065"/>
    </source>
</evidence>
<dbReference type="GO" id="GO:0015288">
    <property type="term" value="F:porin activity"/>
    <property type="evidence" value="ECO:0007669"/>
    <property type="project" value="UniProtKB-KW"/>
</dbReference>
<dbReference type="GO" id="GO:0009279">
    <property type="term" value="C:cell outer membrane"/>
    <property type="evidence" value="ECO:0007669"/>
    <property type="project" value="UniProtKB-SubCell"/>
</dbReference>
<keyword evidence="7" id="KW-0406">Ion transport</keyword>
<dbReference type="PRINTS" id="PR00184">
    <property type="entry name" value="NEISSPPORIN"/>
</dbReference>
<keyword evidence="14" id="KW-1185">Reference proteome</keyword>
<protein>
    <submittedName>
        <fullName evidence="13">Outer membrane porin protein</fullName>
    </submittedName>
</protein>
<proteinExistence type="predicted"/>
<sequence length="362" mass="38446">MNRATKAKLLSSVTVACSLYGVGTAYAQSNVTMFGLIDESLNYVSNEGGHSAFTQTSGNVQGSRWGFKGTEDLGGGYQAIFTLENGFALNNGAFGQGGLEFGRQAFVGLAMPAGTITLGRQYDFLIYLYSMTNLFDTGTYGFHLGDYDRLGGERLNNAIAYQSPTFGGLKVGMLYAPGGEPGHLAAGSAQSYGISYSHGSLNFAAAYTSVNNTAITPATTIGVPDLFGTPQSGTIELSRISTVAAGGSYQFGPALLHGVYSLTDMKSGNSTAVLSTWEGGVTYWLSPVVSLVGGYAYSELNEARWGQYMFTADYFLSKRTDLYALLNYEHVHGDDVKATLFTAMPSSGGNQTIVSLGIRHRF</sequence>
<dbReference type="Pfam" id="PF13609">
    <property type="entry name" value="Porin_4"/>
    <property type="match status" value="1"/>
</dbReference>
<feature type="domain" description="Porin" evidence="12">
    <location>
        <begin position="22"/>
        <end position="329"/>
    </location>
</feature>
<comment type="subunit">
    <text evidence="2">Homotrimer.</text>
</comment>
<dbReference type="EMBL" id="CADIKM010000001">
    <property type="protein sequence ID" value="CAB3777213.1"/>
    <property type="molecule type" value="Genomic_DNA"/>
</dbReference>
<accession>A0A6S7B3X7</accession>
<organism evidence="13 14">
    <name type="scientific">Pararobbsia alpina</name>
    <dbReference type="NCBI Taxonomy" id="621374"/>
    <lineage>
        <taxon>Bacteria</taxon>
        <taxon>Pseudomonadati</taxon>
        <taxon>Pseudomonadota</taxon>
        <taxon>Betaproteobacteria</taxon>
        <taxon>Burkholderiales</taxon>
        <taxon>Burkholderiaceae</taxon>
        <taxon>Pararobbsia</taxon>
    </lineage>
</organism>
<gene>
    <name evidence="13" type="ORF">LMG28138_00319</name>
</gene>
<dbReference type="Proteomes" id="UP000494115">
    <property type="component" value="Unassembled WGS sequence"/>
</dbReference>
<evidence type="ECO:0000256" key="4">
    <source>
        <dbReference type="ARBA" id="ARBA00022452"/>
    </source>
</evidence>
<keyword evidence="3" id="KW-0813">Transport</keyword>
<dbReference type="GO" id="GO:0046930">
    <property type="term" value="C:pore complex"/>
    <property type="evidence" value="ECO:0007669"/>
    <property type="project" value="UniProtKB-KW"/>
</dbReference>
<keyword evidence="5" id="KW-0812">Transmembrane</keyword>
<evidence type="ECO:0000256" key="5">
    <source>
        <dbReference type="ARBA" id="ARBA00022692"/>
    </source>
</evidence>
<evidence type="ECO:0000256" key="6">
    <source>
        <dbReference type="ARBA" id="ARBA00022729"/>
    </source>
</evidence>
<dbReference type="InterPro" id="IPR002299">
    <property type="entry name" value="Porin_Neis"/>
</dbReference>
<evidence type="ECO:0000256" key="1">
    <source>
        <dbReference type="ARBA" id="ARBA00004571"/>
    </source>
</evidence>
<reference evidence="13 14" key="1">
    <citation type="submission" date="2020-04" db="EMBL/GenBank/DDBJ databases">
        <authorList>
            <person name="De Canck E."/>
        </authorList>
    </citation>
    <scope>NUCLEOTIDE SEQUENCE [LARGE SCALE GENOMIC DNA]</scope>
    <source>
        <strain evidence="13 14">LMG 28138</strain>
    </source>
</reference>
<dbReference type="PRINTS" id="PR00182">
    <property type="entry name" value="ECOLNEIPORIN"/>
</dbReference>
<name>A0A6S7B3X7_9BURK</name>
<dbReference type="InterPro" id="IPR023614">
    <property type="entry name" value="Porin_dom_sf"/>
</dbReference>
<dbReference type="AlphaFoldDB" id="A0A6S7B3X7"/>
<dbReference type="GO" id="GO:0034220">
    <property type="term" value="P:monoatomic ion transmembrane transport"/>
    <property type="evidence" value="ECO:0007669"/>
    <property type="project" value="InterPro"/>
</dbReference>
<dbReference type="InterPro" id="IPR001702">
    <property type="entry name" value="Porin_Gram-ve"/>
</dbReference>
<evidence type="ECO:0000256" key="8">
    <source>
        <dbReference type="ARBA" id="ARBA00023114"/>
    </source>
</evidence>
<dbReference type="InterPro" id="IPR033900">
    <property type="entry name" value="Gram_neg_porin_domain"/>
</dbReference>
<evidence type="ECO:0000256" key="9">
    <source>
        <dbReference type="ARBA" id="ARBA00023136"/>
    </source>
</evidence>
<dbReference type="PANTHER" id="PTHR34501">
    <property type="entry name" value="PROTEIN YDDL-RELATED"/>
    <property type="match status" value="1"/>
</dbReference>
<dbReference type="InterPro" id="IPR050298">
    <property type="entry name" value="Gram-neg_bact_OMP"/>
</dbReference>
<dbReference type="RefSeq" id="WP_175102856.1">
    <property type="nucleotide sequence ID" value="NZ_CADIKM010000001.1"/>
</dbReference>
<dbReference type="PANTHER" id="PTHR34501:SF9">
    <property type="entry name" value="MAJOR OUTER MEMBRANE PROTEIN P.IA"/>
    <property type="match status" value="1"/>
</dbReference>
<dbReference type="SUPFAM" id="SSF56935">
    <property type="entry name" value="Porins"/>
    <property type="match status" value="1"/>
</dbReference>
<feature type="signal peptide" evidence="11">
    <location>
        <begin position="1"/>
        <end position="27"/>
    </location>
</feature>
<evidence type="ECO:0000313" key="14">
    <source>
        <dbReference type="Proteomes" id="UP000494115"/>
    </source>
</evidence>
<comment type="subcellular location">
    <subcellularLocation>
        <location evidence="1">Cell outer membrane</location>
        <topology evidence="1">Multi-pass membrane protein</topology>
    </subcellularLocation>
</comment>
<evidence type="ECO:0000259" key="12">
    <source>
        <dbReference type="Pfam" id="PF13609"/>
    </source>
</evidence>
<keyword evidence="10" id="KW-0998">Cell outer membrane</keyword>
<keyword evidence="6 11" id="KW-0732">Signal</keyword>
<keyword evidence="9" id="KW-0472">Membrane</keyword>
<keyword evidence="8" id="KW-0626">Porin</keyword>
<evidence type="ECO:0000256" key="10">
    <source>
        <dbReference type="ARBA" id="ARBA00023237"/>
    </source>
</evidence>
<evidence type="ECO:0000313" key="13">
    <source>
        <dbReference type="EMBL" id="CAB3777213.1"/>
    </source>
</evidence>
<keyword evidence="4" id="KW-1134">Transmembrane beta strand</keyword>
<evidence type="ECO:0000256" key="3">
    <source>
        <dbReference type="ARBA" id="ARBA00022448"/>
    </source>
</evidence>
<dbReference type="CDD" id="cd00342">
    <property type="entry name" value="gram_neg_porins"/>
    <property type="match status" value="1"/>
</dbReference>
<dbReference type="Gene3D" id="2.40.160.10">
    <property type="entry name" value="Porin"/>
    <property type="match status" value="1"/>
</dbReference>
<feature type="chain" id="PRO_5028860376" evidence="11">
    <location>
        <begin position="28"/>
        <end position="362"/>
    </location>
</feature>
<evidence type="ECO:0000256" key="11">
    <source>
        <dbReference type="SAM" id="SignalP"/>
    </source>
</evidence>